<dbReference type="EMBL" id="QXTE01000048">
    <property type="protein sequence ID" value="TFK09896.1"/>
    <property type="molecule type" value="Genomic_DNA"/>
</dbReference>
<dbReference type="AlphaFoldDB" id="A0A4D9EI86"/>
<name>A0A4D9EI86_9SAUR</name>
<accession>A0A4D9EI86</accession>
<evidence type="ECO:0000313" key="2">
    <source>
        <dbReference type="Proteomes" id="UP000297703"/>
    </source>
</evidence>
<comment type="caution">
    <text evidence="1">The sequence shown here is derived from an EMBL/GenBank/DDBJ whole genome shotgun (WGS) entry which is preliminary data.</text>
</comment>
<keyword evidence="2" id="KW-1185">Reference proteome</keyword>
<proteinExistence type="predicted"/>
<sequence>MLEKIKENFHFVSAQTSVDQPSASAPEASSNRSVTAGLTFEAERGANPSPLFMSGMVAASVKVSGVLFWKEWATSVSQLQSKDTVCILRCGNVWGAGSTSI</sequence>
<gene>
    <name evidence="1" type="ORF">DR999_PMT07111</name>
</gene>
<organism evidence="1 2">
    <name type="scientific">Platysternon megacephalum</name>
    <name type="common">big-headed turtle</name>
    <dbReference type="NCBI Taxonomy" id="55544"/>
    <lineage>
        <taxon>Eukaryota</taxon>
        <taxon>Metazoa</taxon>
        <taxon>Chordata</taxon>
        <taxon>Craniata</taxon>
        <taxon>Vertebrata</taxon>
        <taxon>Euteleostomi</taxon>
        <taxon>Archelosauria</taxon>
        <taxon>Testudinata</taxon>
        <taxon>Testudines</taxon>
        <taxon>Cryptodira</taxon>
        <taxon>Durocryptodira</taxon>
        <taxon>Testudinoidea</taxon>
        <taxon>Platysternidae</taxon>
        <taxon>Platysternon</taxon>
    </lineage>
</organism>
<reference evidence="1 2" key="2">
    <citation type="submission" date="2019-04" db="EMBL/GenBank/DDBJ databases">
        <title>The genome sequence of big-headed turtle.</title>
        <authorList>
            <person name="Gong S."/>
        </authorList>
    </citation>
    <scope>NUCLEOTIDE SEQUENCE [LARGE SCALE GENOMIC DNA]</scope>
    <source>
        <strain evidence="1">DO16091913</strain>
        <tissue evidence="1">Muscle</tissue>
    </source>
</reference>
<protein>
    <submittedName>
        <fullName evidence="1">Uncharacterized protein</fullName>
    </submittedName>
</protein>
<evidence type="ECO:0000313" key="1">
    <source>
        <dbReference type="EMBL" id="TFK09896.1"/>
    </source>
</evidence>
<reference evidence="1 2" key="1">
    <citation type="submission" date="2019-04" db="EMBL/GenBank/DDBJ databases">
        <title>Draft genome of the big-headed turtle Platysternon megacephalum.</title>
        <authorList>
            <person name="Gong S."/>
        </authorList>
    </citation>
    <scope>NUCLEOTIDE SEQUENCE [LARGE SCALE GENOMIC DNA]</scope>
    <source>
        <strain evidence="1">DO16091913</strain>
        <tissue evidence="1">Muscle</tissue>
    </source>
</reference>
<dbReference type="Proteomes" id="UP000297703">
    <property type="component" value="Unassembled WGS sequence"/>
</dbReference>